<dbReference type="PANTHER" id="PTHR43792">
    <property type="entry name" value="GNAT FAMILY, PUTATIVE (AFU_ORTHOLOGUE AFUA_3G00765)-RELATED-RELATED"/>
    <property type="match status" value="1"/>
</dbReference>
<dbReference type="RefSeq" id="WP_070992883.1">
    <property type="nucleotide sequence ID" value="NZ_CBCSHD010000009.1"/>
</dbReference>
<dbReference type="STRING" id="327939.BIW53_15215"/>
<dbReference type="Pfam" id="PF13302">
    <property type="entry name" value="Acetyltransf_3"/>
    <property type="match status" value="1"/>
</dbReference>
<dbReference type="InterPro" id="IPR016181">
    <property type="entry name" value="Acyl_CoA_acyltransferase"/>
</dbReference>
<protein>
    <recommendedName>
        <fullName evidence="1">N-acetyltransferase domain-containing protein</fullName>
    </recommendedName>
</protein>
<gene>
    <name evidence="2" type="ORF">BIW53_15215</name>
</gene>
<dbReference type="AlphaFoldDB" id="A0A1S1MZQ4"/>
<comment type="caution">
    <text evidence="2">The sequence shown here is derived from an EMBL/GenBank/DDBJ whole genome shotgun (WGS) entry which is preliminary data.</text>
</comment>
<feature type="domain" description="N-acetyltransferase" evidence="1">
    <location>
        <begin position="9"/>
        <end position="166"/>
    </location>
</feature>
<name>A0A1S1MZQ4_9GAMM</name>
<dbReference type="OrthoDB" id="9798081at2"/>
<dbReference type="Gene3D" id="3.40.630.30">
    <property type="match status" value="1"/>
</dbReference>
<evidence type="ECO:0000259" key="1">
    <source>
        <dbReference type="PROSITE" id="PS51186"/>
    </source>
</evidence>
<accession>A0A1S1MZQ4</accession>
<dbReference type="InterPro" id="IPR051531">
    <property type="entry name" value="N-acetyltransferase"/>
</dbReference>
<organism evidence="2 3">
    <name type="scientific">Pseudoalteromonas byunsanensis</name>
    <dbReference type="NCBI Taxonomy" id="327939"/>
    <lineage>
        <taxon>Bacteria</taxon>
        <taxon>Pseudomonadati</taxon>
        <taxon>Pseudomonadota</taxon>
        <taxon>Gammaproteobacteria</taxon>
        <taxon>Alteromonadales</taxon>
        <taxon>Pseudoalteromonadaceae</taxon>
        <taxon>Pseudoalteromonas</taxon>
    </lineage>
</organism>
<dbReference type="CDD" id="cd04301">
    <property type="entry name" value="NAT_SF"/>
    <property type="match status" value="1"/>
</dbReference>
<dbReference type="PANTHER" id="PTHR43792:SF1">
    <property type="entry name" value="N-ACETYLTRANSFERASE DOMAIN-CONTAINING PROTEIN"/>
    <property type="match status" value="1"/>
</dbReference>
<dbReference type="EMBL" id="MNAN01000034">
    <property type="protein sequence ID" value="OHU94423.1"/>
    <property type="molecule type" value="Genomic_DNA"/>
</dbReference>
<dbReference type="Proteomes" id="UP000180253">
    <property type="component" value="Unassembled WGS sequence"/>
</dbReference>
<sequence length="171" mass="18960">MTIINTKRLVLRQAHLDDANFILQLLNQASFIDNIADKQVHTVESAHNYIKNAFLEPYTISEKAPYIVTLADGTPIGIAGFYQRPIFNVPDLGYAFLDDYTGQGFAREAATALLEFAREKLGLASVIAITSPDNAPSAKLLQACGFNYQQKVILDNSMKPASLYRQDFAQD</sequence>
<dbReference type="GO" id="GO:0016747">
    <property type="term" value="F:acyltransferase activity, transferring groups other than amino-acyl groups"/>
    <property type="evidence" value="ECO:0007669"/>
    <property type="project" value="InterPro"/>
</dbReference>
<evidence type="ECO:0000313" key="2">
    <source>
        <dbReference type="EMBL" id="OHU94423.1"/>
    </source>
</evidence>
<proteinExistence type="predicted"/>
<dbReference type="SUPFAM" id="SSF55729">
    <property type="entry name" value="Acyl-CoA N-acyltransferases (Nat)"/>
    <property type="match status" value="1"/>
</dbReference>
<evidence type="ECO:0000313" key="3">
    <source>
        <dbReference type="Proteomes" id="UP000180253"/>
    </source>
</evidence>
<dbReference type="PROSITE" id="PS51186">
    <property type="entry name" value="GNAT"/>
    <property type="match status" value="1"/>
</dbReference>
<keyword evidence="3" id="KW-1185">Reference proteome</keyword>
<dbReference type="InterPro" id="IPR000182">
    <property type="entry name" value="GNAT_dom"/>
</dbReference>
<reference evidence="2 3" key="1">
    <citation type="submission" date="2016-10" db="EMBL/GenBank/DDBJ databases">
        <title>Pseudoalteromonas amylolytica sp. nov., isolated from the surface seawater.</title>
        <authorList>
            <person name="Wu Y.-H."/>
            <person name="Cheng H."/>
            <person name="Jin X.-B."/>
            <person name="Wang C.-S."/>
            <person name="Xu X.-W."/>
        </authorList>
    </citation>
    <scope>NUCLEOTIDE SEQUENCE [LARGE SCALE GENOMIC DNA]</scope>
    <source>
        <strain evidence="2 3">JCM 12483</strain>
    </source>
</reference>